<dbReference type="CDD" id="cd03294">
    <property type="entry name" value="ABC_Pro_Gly_Betaine"/>
    <property type="match status" value="1"/>
</dbReference>
<keyword evidence="8" id="KW-1003">Cell membrane</keyword>
<evidence type="ECO:0000313" key="12">
    <source>
        <dbReference type="Proteomes" id="UP000824099"/>
    </source>
</evidence>
<dbReference type="GO" id="GO:0031460">
    <property type="term" value="P:glycine betaine transport"/>
    <property type="evidence" value="ECO:0007669"/>
    <property type="project" value="InterPro"/>
</dbReference>
<dbReference type="Pfam" id="PF00571">
    <property type="entry name" value="CBS"/>
    <property type="match status" value="1"/>
</dbReference>
<comment type="subunit">
    <text evidence="8">The complex is probably composed of two ATP-binding proteins, two transmembrane proteins and a solute-binding protein.</text>
</comment>
<evidence type="ECO:0000259" key="10">
    <source>
        <dbReference type="PROSITE" id="PS51371"/>
    </source>
</evidence>
<evidence type="ECO:0000313" key="11">
    <source>
        <dbReference type="EMBL" id="HIU64414.1"/>
    </source>
</evidence>
<organism evidence="11 12">
    <name type="scientific">Candidatus Avacidaminococcus intestinavium</name>
    <dbReference type="NCBI Taxonomy" id="2840684"/>
    <lineage>
        <taxon>Bacteria</taxon>
        <taxon>Bacillati</taxon>
        <taxon>Bacillota</taxon>
        <taxon>Negativicutes</taxon>
        <taxon>Acidaminococcales</taxon>
        <taxon>Acidaminococcaceae</taxon>
        <taxon>Acidaminococcaceae incertae sedis</taxon>
        <taxon>Candidatus Avacidaminococcus</taxon>
    </lineage>
</organism>
<keyword evidence="3 8" id="KW-0547">Nucleotide-binding</keyword>
<dbReference type="GO" id="GO:0016887">
    <property type="term" value="F:ATP hydrolysis activity"/>
    <property type="evidence" value="ECO:0007669"/>
    <property type="project" value="UniProtKB-UniRule"/>
</dbReference>
<dbReference type="GO" id="GO:0005524">
    <property type="term" value="F:ATP binding"/>
    <property type="evidence" value="ECO:0007669"/>
    <property type="project" value="UniProtKB-UniRule"/>
</dbReference>
<feature type="domain" description="CBS" evidence="10">
    <location>
        <begin position="286"/>
        <end position="344"/>
    </location>
</feature>
<dbReference type="EMBL" id="DVNI01000085">
    <property type="protein sequence ID" value="HIU64414.1"/>
    <property type="molecule type" value="Genomic_DNA"/>
</dbReference>
<evidence type="ECO:0000256" key="2">
    <source>
        <dbReference type="ARBA" id="ARBA00022448"/>
    </source>
</evidence>
<reference evidence="11" key="2">
    <citation type="journal article" date="2021" name="PeerJ">
        <title>Extensive microbial diversity within the chicken gut microbiome revealed by metagenomics and culture.</title>
        <authorList>
            <person name="Gilroy R."/>
            <person name="Ravi A."/>
            <person name="Getino M."/>
            <person name="Pursley I."/>
            <person name="Horton D.L."/>
            <person name="Alikhan N.F."/>
            <person name="Baker D."/>
            <person name="Gharbi K."/>
            <person name="Hall N."/>
            <person name="Watson M."/>
            <person name="Adriaenssens E.M."/>
            <person name="Foster-Nyarko E."/>
            <person name="Jarju S."/>
            <person name="Secka A."/>
            <person name="Antonio M."/>
            <person name="Oren A."/>
            <person name="Chaudhuri R.R."/>
            <person name="La Ragione R."/>
            <person name="Hildebrand F."/>
            <person name="Pallen M.J."/>
        </authorList>
    </citation>
    <scope>NUCLEOTIDE SEQUENCE</scope>
    <source>
        <strain evidence="11">CHK160-1198</strain>
    </source>
</reference>
<keyword evidence="5" id="KW-0029">Amino-acid transport</keyword>
<comment type="caution">
    <text evidence="11">The sequence shown here is derived from an EMBL/GenBank/DDBJ whole genome shotgun (WGS) entry which is preliminary data.</text>
</comment>
<keyword evidence="4 8" id="KW-0067">ATP-binding</keyword>
<accession>A0A9D1SL39</accession>
<dbReference type="GO" id="GO:0006865">
    <property type="term" value="P:amino acid transport"/>
    <property type="evidence" value="ECO:0007669"/>
    <property type="project" value="UniProtKB-UniRule"/>
</dbReference>
<dbReference type="SUPFAM" id="SSF54631">
    <property type="entry name" value="CBS-domain pair"/>
    <property type="match status" value="1"/>
</dbReference>
<proteinExistence type="inferred from homology"/>
<dbReference type="SMART" id="SM00382">
    <property type="entry name" value="AAA"/>
    <property type="match status" value="1"/>
</dbReference>
<dbReference type="SUPFAM" id="SSF52540">
    <property type="entry name" value="P-loop containing nucleoside triphosphate hydrolases"/>
    <property type="match status" value="1"/>
</dbReference>
<dbReference type="InterPro" id="IPR005892">
    <property type="entry name" value="Gly-betaine_transp_ATP-bd"/>
</dbReference>
<evidence type="ECO:0000256" key="8">
    <source>
        <dbReference type="RuleBase" id="RU369116"/>
    </source>
</evidence>
<evidence type="ECO:0000256" key="3">
    <source>
        <dbReference type="ARBA" id="ARBA00022741"/>
    </source>
</evidence>
<comment type="catalytic activity">
    <reaction evidence="8">
        <text>a quaternary ammonium(out) + ATP + H2O = a quaternary ammonium(in) + ADP + phosphate + H(+)</text>
        <dbReference type="Rhea" id="RHEA:11036"/>
        <dbReference type="ChEBI" id="CHEBI:15377"/>
        <dbReference type="ChEBI" id="CHEBI:15378"/>
        <dbReference type="ChEBI" id="CHEBI:30616"/>
        <dbReference type="ChEBI" id="CHEBI:35267"/>
        <dbReference type="ChEBI" id="CHEBI:43474"/>
        <dbReference type="ChEBI" id="CHEBI:456216"/>
    </reaction>
</comment>
<dbReference type="InterPro" id="IPR027417">
    <property type="entry name" value="P-loop_NTPase"/>
</dbReference>
<dbReference type="Gene3D" id="3.40.50.300">
    <property type="entry name" value="P-loop containing nucleotide triphosphate hydrolases"/>
    <property type="match status" value="1"/>
</dbReference>
<dbReference type="PANTHER" id="PTHR43869">
    <property type="entry name" value="GLYCINE BETAINE/PROLINE BETAINE TRANSPORT SYSTEM ATP-BINDING PROTEIN PROV"/>
    <property type="match status" value="1"/>
</dbReference>
<name>A0A9D1SL39_9FIRM</name>
<sequence>MSETILKVENLSKLFKTGELPGKEEQAFKMLAEGTSVEKIKAETGLFPAVSNVSFEVKKGEIFALIGLSGSGKSTIIRCLNMLHTPTKGHIYIHGEDITKYNEKQLLELRRKKIAMVFQNFGLMSHRDVLSNVCYGLEIRGVNKAEREAKGMEMIKMVGLSGWENKKIDSLSGGMKQRVGIARALANDPDILLMDEAFSALDPLVRNDLQFELLRIQEKMGKTIVFITHDINEAFKLGTRVGILREGKMVQVATPEQMLSEPADDYVRKFIDNVDPSKVFSVSNIMVIPSSVIKATDGVHLALKSMRINDVSSAFIVGEHMRFIGIITLDDALAVRAGKKTFEEAITTDLQIIRDMDTPVADVVELAAEAKFPLVVVSEGDVFCGIVSKAAILSSFVN</sequence>
<dbReference type="EC" id="7.6.2.9" evidence="8"/>
<dbReference type="InterPro" id="IPR017871">
    <property type="entry name" value="ABC_transporter-like_CS"/>
</dbReference>
<comment type="similarity">
    <text evidence="1 8">Belongs to the ABC transporter superfamily.</text>
</comment>
<dbReference type="GO" id="GO:0006970">
    <property type="term" value="P:response to osmotic stress"/>
    <property type="evidence" value="ECO:0007669"/>
    <property type="project" value="UniProtKB-ARBA"/>
</dbReference>
<evidence type="ECO:0000259" key="9">
    <source>
        <dbReference type="PROSITE" id="PS50893"/>
    </source>
</evidence>
<evidence type="ECO:0000256" key="7">
    <source>
        <dbReference type="PROSITE-ProRule" id="PRU00703"/>
    </source>
</evidence>
<dbReference type="InterPro" id="IPR046342">
    <property type="entry name" value="CBS_dom_sf"/>
</dbReference>
<dbReference type="FunFam" id="3.40.50.300:FF:000201">
    <property type="entry name" value="Glycine betaine/L-proline ABC transporter ATP-binding protein"/>
    <property type="match status" value="1"/>
</dbReference>
<dbReference type="InterPro" id="IPR051921">
    <property type="entry name" value="ABC_osmolyte_uptake_ATP-bind"/>
</dbReference>
<dbReference type="AlphaFoldDB" id="A0A9D1SL39"/>
<dbReference type="Pfam" id="PF00005">
    <property type="entry name" value="ABC_tran"/>
    <property type="match status" value="1"/>
</dbReference>
<dbReference type="Gene3D" id="3.10.580.10">
    <property type="entry name" value="CBS-domain"/>
    <property type="match status" value="1"/>
</dbReference>
<dbReference type="PROSITE" id="PS00211">
    <property type="entry name" value="ABC_TRANSPORTER_1"/>
    <property type="match status" value="1"/>
</dbReference>
<protein>
    <recommendedName>
        <fullName evidence="8">Quaternary amine transport ATP-binding protein</fullName>
        <ecNumber evidence="8">7.6.2.9</ecNumber>
    </recommendedName>
</protein>
<dbReference type="InterPro" id="IPR003439">
    <property type="entry name" value="ABC_transporter-like_ATP-bd"/>
</dbReference>
<dbReference type="GO" id="GO:0015418">
    <property type="term" value="F:ABC-type quaternary ammonium compound transporting activity"/>
    <property type="evidence" value="ECO:0007669"/>
    <property type="project" value="UniProtKB-EC"/>
</dbReference>
<feature type="domain" description="ABC transporter" evidence="9">
    <location>
        <begin position="32"/>
        <end position="271"/>
    </location>
</feature>
<keyword evidence="8" id="KW-0472">Membrane</keyword>
<dbReference type="PROSITE" id="PS50893">
    <property type="entry name" value="ABC_TRANSPORTER_2"/>
    <property type="match status" value="1"/>
</dbReference>
<dbReference type="GO" id="GO:0005886">
    <property type="term" value="C:plasma membrane"/>
    <property type="evidence" value="ECO:0007669"/>
    <property type="project" value="UniProtKB-SubCell"/>
</dbReference>
<reference evidence="11" key="1">
    <citation type="submission" date="2020-10" db="EMBL/GenBank/DDBJ databases">
        <authorList>
            <person name="Gilroy R."/>
        </authorList>
    </citation>
    <scope>NUCLEOTIDE SEQUENCE</scope>
    <source>
        <strain evidence="11">CHK160-1198</strain>
    </source>
</reference>
<evidence type="ECO:0000256" key="5">
    <source>
        <dbReference type="ARBA" id="ARBA00022970"/>
    </source>
</evidence>
<dbReference type="InterPro" id="IPR000644">
    <property type="entry name" value="CBS_dom"/>
</dbReference>
<evidence type="ECO:0000256" key="1">
    <source>
        <dbReference type="ARBA" id="ARBA00005417"/>
    </source>
</evidence>
<dbReference type="Proteomes" id="UP000824099">
    <property type="component" value="Unassembled WGS sequence"/>
</dbReference>
<dbReference type="InterPro" id="IPR003593">
    <property type="entry name" value="AAA+_ATPase"/>
</dbReference>
<evidence type="ECO:0000256" key="6">
    <source>
        <dbReference type="ARBA" id="ARBA00023122"/>
    </source>
</evidence>
<dbReference type="PROSITE" id="PS51371">
    <property type="entry name" value="CBS"/>
    <property type="match status" value="1"/>
</dbReference>
<gene>
    <name evidence="11" type="ORF">IAB06_05220</name>
</gene>
<evidence type="ECO:0000256" key="4">
    <source>
        <dbReference type="ARBA" id="ARBA00022840"/>
    </source>
</evidence>
<dbReference type="NCBIfam" id="TIGR01186">
    <property type="entry name" value="proV"/>
    <property type="match status" value="1"/>
</dbReference>
<keyword evidence="6 7" id="KW-0129">CBS domain</keyword>
<comment type="subcellular location">
    <subcellularLocation>
        <location evidence="8">Cell inner membrane</location>
        <topology evidence="8">Peripheral membrane protein</topology>
    </subcellularLocation>
</comment>
<keyword evidence="8" id="KW-0997">Cell inner membrane</keyword>
<keyword evidence="2 8" id="KW-0813">Transport</keyword>
<dbReference type="PANTHER" id="PTHR43869:SF1">
    <property type="entry name" value="GLYCINE BETAINE_PROLINE BETAINE TRANSPORT SYSTEM ATP-BINDING PROTEIN PROV"/>
    <property type="match status" value="1"/>
</dbReference>